<evidence type="ECO:0000256" key="5">
    <source>
        <dbReference type="ARBA" id="ARBA00022598"/>
    </source>
</evidence>
<dbReference type="PRINTS" id="PR00096">
    <property type="entry name" value="GATASE"/>
</dbReference>
<dbReference type="InterPro" id="IPR001674">
    <property type="entry name" value="GMP_synth_C"/>
</dbReference>
<comment type="function">
    <text evidence="1 11">Catalyzes the synthesis of GMP from XMP.</text>
</comment>
<dbReference type="Proteomes" id="UP000256856">
    <property type="component" value="Chromosome"/>
</dbReference>
<dbReference type="Gene3D" id="3.30.300.10">
    <property type="match status" value="1"/>
</dbReference>
<evidence type="ECO:0000256" key="11">
    <source>
        <dbReference type="HAMAP-Rule" id="MF_00344"/>
    </source>
</evidence>
<dbReference type="InterPro" id="IPR014729">
    <property type="entry name" value="Rossmann-like_a/b/a_fold"/>
</dbReference>
<dbReference type="Pfam" id="PF02540">
    <property type="entry name" value="NAD_synthase"/>
    <property type="match status" value="1"/>
</dbReference>
<dbReference type="GO" id="GO:0003921">
    <property type="term" value="F:GMP synthase activity"/>
    <property type="evidence" value="ECO:0007669"/>
    <property type="project" value="InterPro"/>
</dbReference>
<dbReference type="HAMAP" id="MF_00344">
    <property type="entry name" value="GMP_synthase"/>
    <property type="match status" value="1"/>
</dbReference>
<feature type="domain" description="GMPS ATP-PPase" evidence="13">
    <location>
        <begin position="210"/>
        <end position="402"/>
    </location>
</feature>
<evidence type="ECO:0000256" key="1">
    <source>
        <dbReference type="ARBA" id="ARBA00002332"/>
    </source>
</evidence>
<dbReference type="InterPro" id="IPR029062">
    <property type="entry name" value="Class_I_gatase-like"/>
</dbReference>
<evidence type="ECO:0000256" key="12">
    <source>
        <dbReference type="PROSITE-ProRule" id="PRU00886"/>
    </source>
</evidence>
<dbReference type="RefSeq" id="WP_115956117.1">
    <property type="nucleotide sequence ID" value="NZ_CP028374.1"/>
</dbReference>
<dbReference type="Gene3D" id="3.40.50.880">
    <property type="match status" value="1"/>
</dbReference>
<evidence type="ECO:0000256" key="6">
    <source>
        <dbReference type="ARBA" id="ARBA00022741"/>
    </source>
</evidence>
<evidence type="ECO:0000256" key="10">
    <source>
        <dbReference type="ARBA" id="ARBA00022962"/>
    </source>
</evidence>
<evidence type="ECO:0000256" key="9">
    <source>
        <dbReference type="ARBA" id="ARBA00022840"/>
    </source>
</evidence>
<evidence type="ECO:0000256" key="2">
    <source>
        <dbReference type="ARBA" id="ARBA00005153"/>
    </source>
</evidence>
<keyword evidence="7 11" id="KW-0332">GMP biosynthesis</keyword>
<keyword evidence="9 11" id="KW-0067">ATP-binding</keyword>
<dbReference type="InterPro" id="IPR025777">
    <property type="entry name" value="GMPS_ATP_PPase_dom"/>
</dbReference>
<protein>
    <recommendedName>
        <fullName evidence="4 11">GMP synthase [glutamine-hydrolyzing]</fullName>
        <ecNumber evidence="3 11">6.3.5.2</ecNumber>
    </recommendedName>
    <alternativeName>
        <fullName evidence="11">GMP synthetase</fullName>
    </alternativeName>
    <alternativeName>
        <fullName evidence="11">Glutamine amidotransferase</fullName>
    </alternativeName>
</protein>
<dbReference type="PRINTS" id="PR00099">
    <property type="entry name" value="CPSGATASE"/>
</dbReference>
<dbReference type="InterPro" id="IPR022310">
    <property type="entry name" value="NAD/GMP_synthase"/>
</dbReference>
<dbReference type="FunFam" id="3.30.300.10:FF:000002">
    <property type="entry name" value="GMP synthase [glutamine-hydrolyzing]"/>
    <property type="match status" value="1"/>
</dbReference>
<comment type="subunit">
    <text evidence="11">Homodimer.</text>
</comment>
<dbReference type="Pfam" id="PF00958">
    <property type="entry name" value="GMP_synt_C"/>
    <property type="match status" value="1"/>
</dbReference>
<evidence type="ECO:0000313" key="15">
    <source>
        <dbReference type="Proteomes" id="UP000256856"/>
    </source>
</evidence>
<comment type="catalytic activity">
    <reaction evidence="11">
        <text>XMP + L-glutamine + ATP + H2O = GMP + L-glutamate + AMP + diphosphate + 2 H(+)</text>
        <dbReference type="Rhea" id="RHEA:11680"/>
        <dbReference type="ChEBI" id="CHEBI:15377"/>
        <dbReference type="ChEBI" id="CHEBI:15378"/>
        <dbReference type="ChEBI" id="CHEBI:29985"/>
        <dbReference type="ChEBI" id="CHEBI:30616"/>
        <dbReference type="ChEBI" id="CHEBI:33019"/>
        <dbReference type="ChEBI" id="CHEBI:57464"/>
        <dbReference type="ChEBI" id="CHEBI:58115"/>
        <dbReference type="ChEBI" id="CHEBI:58359"/>
        <dbReference type="ChEBI" id="CHEBI:456215"/>
        <dbReference type="EC" id="6.3.5.2"/>
    </reaction>
</comment>
<dbReference type="OrthoDB" id="9802219at2"/>
<accession>A0A346DZY4</accession>
<dbReference type="GO" id="GO:0005524">
    <property type="term" value="F:ATP binding"/>
    <property type="evidence" value="ECO:0007669"/>
    <property type="project" value="UniProtKB-UniRule"/>
</dbReference>
<evidence type="ECO:0000256" key="4">
    <source>
        <dbReference type="ARBA" id="ARBA00021562"/>
    </source>
</evidence>
<dbReference type="SUPFAM" id="SSF54810">
    <property type="entry name" value="GMP synthetase C-terminal dimerisation domain"/>
    <property type="match status" value="1"/>
</dbReference>
<dbReference type="EC" id="6.3.5.2" evidence="3 11"/>
<dbReference type="NCBIfam" id="TIGR00884">
    <property type="entry name" value="guaA_Cterm"/>
    <property type="match status" value="1"/>
</dbReference>
<feature type="active site" evidence="11">
    <location>
        <position position="185"/>
    </location>
</feature>
<feature type="active site" evidence="11">
    <location>
        <position position="183"/>
    </location>
</feature>
<dbReference type="EMBL" id="CP028374">
    <property type="protein sequence ID" value="AXN02289.1"/>
    <property type="molecule type" value="Genomic_DNA"/>
</dbReference>
<reference evidence="14 15" key="1">
    <citation type="submission" date="2018-03" db="EMBL/GenBank/DDBJ databases">
        <title>A parallel universe: an anciently diverged bacterial symbiosis in a Hawaiian planthopper (Hemiptera: Cixiidae) reveals rearranged nutritional responsibilities.</title>
        <authorList>
            <person name="Bennett G."/>
            <person name="Mao M."/>
        </authorList>
    </citation>
    <scope>NUCLEOTIDE SEQUENCE [LARGE SCALE GENOMIC DNA]</scope>
    <source>
        <strain evidence="14 15">OLIH</strain>
    </source>
</reference>
<keyword evidence="5 11" id="KW-0436">Ligase</keyword>
<dbReference type="InterPro" id="IPR022955">
    <property type="entry name" value="GMP_synthase"/>
</dbReference>
<keyword evidence="6 11" id="KW-0547">Nucleotide-binding</keyword>
<keyword evidence="10 11" id="KW-0315">Glutamine amidotransferase</keyword>
<evidence type="ECO:0000256" key="8">
    <source>
        <dbReference type="ARBA" id="ARBA00022755"/>
    </source>
</evidence>
<feature type="active site" description="Nucleophile" evidence="11">
    <location>
        <position position="87"/>
    </location>
</feature>
<keyword evidence="15" id="KW-1185">Reference proteome</keyword>
<dbReference type="PROSITE" id="PS51273">
    <property type="entry name" value="GATASE_TYPE_1"/>
    <property type="match status" value="1"/>
</dbReference>
<comment type="pathway">
    <text evidence="2 11">Purine metabolism; GMP biosynthesis; GMP from XMP (L-Gln route): step 1/1.</text>
</comment>
<dbReference type="PANTHER" id="PTHR11922:SF2">
    <property type="entry name" value="GMP SYNTHASE [GLUTAMINE-HYDROLYZING]"/>
    <property type="match status" value="1"/>
</dbReference>
<dbReference type="PANTHER" id="PTHR11922">
    <property type="entry name" value="GMP SYNTHASE-RELATED"/>
    <property type="match status" value="1"/>
</dbReference>
<evidence type="ECO:0000313" key="14">
    <source>
        <dbReference type="EMBL" id="AXN02289.1"/>
    </source>
</evidence>
<proteinExistence type="inferred from homology"/>
<name>A0A346DZY4_9ENTR</name>
<dbReference type="Gene3D" id="3.40.50.620">
    <property type="entry name" value="HUPs"/>
    <property type="match status" value="1"/>
</dbReference>
<feature type="binding site" evidence="12">
    <location>
        <begin position="237"/>
        <end position="243"/>
    </location>
    <ligand>
        <name>ATP</name>
        <dbReference type="ChEBI" id="CHEBI:30616"/>
    </ligand>
</feature>
<dbReference type="Pfam" id="PF00117">
    <property type="entry name" value="GATase"/>
    <property type="match status" value="1"/>
</dbReference>
<gene>
    <name evidence="11" type="primary">guaA</name>
    <name evidence="14" type="ORF">C9I82_325</name>
</gene>
<evidence type="ECO:0000256" key="3">
    <source>
        <dbReference type="ARBA" id="ARBA00012746"/>
    </source>
</evidence>
<dbReference type="SUPFAM" id="SSF52402">
    <property type="entry name" value="Adenine nucleotide alpha hydrolases-like"/>
    <property type="match status" value="1"/>
</dbReference>
<dbReference type="NCBIfam" id="NF000848">
    <property type="entry name" value="PRK00074.1"/>
    <property type="match status" value="1"/>
</dbReference>
<organism evidence="14 15">
    <name type="scientific">Candidatus Purcelliella pentastirinorum</name>
    <dbReference type="NCBI Taxonomy" id="472834"/>
    <lineage>
        <taxon>Bacteria</taxon>
        <taxon>Pseudomonadati</taxon>
        <taxon>Pseudomonadota</taxon>
        <taxon>Gammaproteobacteria</taxon>
        <taxon>Enterobacterales</taxon>
        <taxon>Enterobacteriaceae</taxon>
        <taxon>Candidatus Purcelliella</taxon>
    </lineage>
</organism>
<dbReference type="NCBIfam" id="TIGR00888">
    <property type="entry name" value="guaA_Nterm"/>
    <property type="match status" value="1"/>
</dbReference>
<sequence length="527" mass="60090">MSYKNIYKNYIMVIDFGSQYSQLIVKRIREIGVYCELFASKYAKKLISKFKPSGIILSGGPDSVTRFNSVKIPDFIFSIDVPILGICYGMQAIVVQLGGTVNRSIRSEFGCTKLKILSKSKLINGFRNDSLLYTNYNLVNVWMSHTDQVSSIPHGFKKIASTKNCPYAVIENINRKIYGLQFHPEVTHTINGNIIFKNFVVNICKCKLLWSPFKIIDQIVSDIRDTVGNNKVILGLSGGVDSLVTAILLQKALGNKLICIFVDSGILCIRDIIRIISKLKEKYKLNVISINAEKKFFKYLSGVTDPELKRKIIGHVFAEIFNNELKKDKDIKWLAQGTIYSDVIESISILNNNNYFIKSHHNVGGLPKNMFFNLIEPLKLFFKDEVRTIGLKLKIPYDMIYRHPFPGPGLAIRILGEVKKSYCLLLSQANDIFIEELHRYGFYKKVSQAFVVFLPIRSVGIMGDIRKYTWVVSLRAVLTKDFMTAEYVKLPYFLLDCVSRRIINEVDGISRVVYDITSKPPATIEWE</sequence>
<dbReference type="KEGG" id="ppet:C9I82_325"/>
<evidence type="ECO:0000259" key="13">
    <source>
        <dbReference type="PROSITE" id="PS51553"/>
    </source>
</evidence>
<dbReference type="PRINTS" id="PR00097">
    <property type="entry name" value="ANTSNTHASEII"/>
</dbReference>
<dbReference type="InterPro" id="IPR004739">
    <property type="entry name" value="GMP_synth_GATase"/>
</dbReference>
<dbReference type="GO" id="GO:0005829">
    <property type="term" value="C:cytosol"/>
    <property type="evidence" value="ECO:0007669"/>
    <property type="project" value="TreeGrafter"/>
</dbReference>
<dbReference type="InterPro" id="IPR017926">
    <property type="entry name" value="GATASE"/>
</dbReference>
<dbReference type="CDD" id="cd01742">
    <property type="entry name" value="GATase1_GMP_Synthase"/>
    <property type="match status" value="1"/>
</dbReference>
<dbReference type="AlphaFoldDB" id="A0A346DZY4"/>
<dbReference type="FunFam" id="3.40.50.880:FF:000001">
    <property type="entry name" value="GMP synthase [glutamine-hydrolyzing]"/>
    <property type="match status" value="1"/>
</dbReference>
<keyword evidence="8 11" id="KW-0658">Purine biosynthesis</keyword>
<evidence type="ECO:0000256" key="7">
    <source>
        <dbReference type="ARBA" id="ARBA00022749"/>
    </source>
</evidence>
<dbReference type="PROSITE" id="PS51553">
    <property type="entry name" value="GMPS_ATP_PPASE"/>
    <property type="match status" value="1"/>
</dbReference>
<dbReference type="UniPathway" id="UPA00189">
    <property type="reaction ID" value="UER00296"/>
</dbReference>
<dbReference type="CDD" id="cd01997">
    <property type="entry name" value="GMP_synthase_C"/>
    <property type="match status" value="1"/>
</dbReference>
<dbReference type="SUPFAM" id="SSF52317">
    <property type="entry name" value="Class I glutamine amidotransferase-like"/>
    <property type="match status" value="1"/>
</dbReference>